<gene>
    <name evidence="1" type="ORF">D1781_07135</name>
</gene>
<evidence type="ECO:0000313" key="2">
    <source>
        <dbReference type="Proteomes" id="UP000265742"/>
    </source>
</evidence>
<evidence type="ECO:0000313" key="1">
    <source>
        <dbReference type="EMBL" id="RIX31133.1"/>
    </source>
</evidence>
<dbReference type="AlphaFoldDB" id="A0A3A1U449"/>
<organism evidence="1 2">
    <name type="scientific">Amnibacterium setariae</name>
    <dbReference type="NCBI Taxonomy" id="2306585"/>
    <lineage>
        <taxon>Bacteria</taxon>
        <taxon>Bacillati</taxon>
        <taxon>Actinomycetota</taxon>
        <taxon>Actinomycetes</taxon>
        <taxon>Micrococcales</taxon>
        <taxon>Microbacteriaceae</taxon>
        <taxon>Amnibacterium</taxon>
    </lineage>
</organism>
<accession>A0A3A1U449</accession>
<dbReference type="RefSeq" id="WP_119481495.1">
    <property type="nucleotide sequence ID" value="NZ_QXTG01000001.1"/>
</dbReference>
<keyword evidence="2" id="KW-1185">Reference proteome</keyword>
<dbReference type="Proteomes" id="UP000265742">
    <property type="component" value="Unassembled WGS sequence"/>
</dbReference>
<protein>
    <submittedName>
        <fullName evidence="1">Uncharacterized protein</fullName>
    </submittedName>
</protein>
<name>A0A3A1U449_9MICO</name>
<proteinExistence type="predicted"/>
<dbReference type="OrthoDB" id="68692at2"/>
<reference evidence="2" key="1">
    <citation type="submission" date="2018-09" db="EMBL/GenBank/DDBJ databases">
        <authorList>
            <person name="Kim I."/>
        </authorList>
    </citation>
    <scope>NUCLEOTIDE SEQUENCE [LARGE SCALE GENOMIC DNA]</scope>
    <source>
        <strain evidence="2">DD4a</strain>
    </source>
</reference>
<sequence length="108" mass="11870">MEHVREDDGEVLGELVEQGDGWVALDRLGRALTGPTDLAEARAALEERGLGYLADAYELEDDGAVHPVRIVEVGPDRVRVKLEDLGAIDGPRREWDLPNPVPPALRPR</sequence>
<comment type="caution">
    <text evidence="1">The sequence shown here is derived from an EMBL/GenBank/DDBJ whole genome shotgun (WGS) entry which is preliminary data.</text>
</comment>
<dbReference type="EMBL" id="QXTG01000001">
    <property type="protein sequence ID" value="RIX31133.1"/>
    <property type="molecule type" value="Genomic_DNA"/>
</dbReference>